<gene>
    <name evidence="4" type="ORF">BECKFM1743A_GA0114220_103173</name>
    <name evidence="5" type="ORF">BECKFM1743B_GA0114221_103083</name>
    <name evidence="3" type="ORF">BECKFM1743C_GA0114222_103053</name>
</gene>
<keyword evidence="4" id="KW-0238">DNA-binding</keyword>
<evidence type="ECO:0000313" key="3">
    <source>
        <dbReference type="EMBL" id="VFJ62019.1"/>
    </source>
</evidence>
<evidence type="ECO:0000313" key="4">
    <source>
        <dbReference type="EMBL" id="VFJ62860.1"/>
    </source>
</evidence>
<dbReference type="Pfam" id="PF11740">
    <property type="entry name" value="KfrA_N"/>
    <property type="match status" value="1"/>
</dbReference>
<evidence type="ECO:0000259" key="2">
    <source>
        <dbReference type="Pfam" id="PF11740"/>
    </source>
</evidence>
<dbReference type="InterPro" id="IPR021104">
    <property type="entry name" value="KfrA_DNA-bd_N"/>
</dbReference>
<evidence type="ECO:0000313" key="5">
    <source>
        <dbReference type="EMBL" id="VFK14129.1"/>
    </source>
</evidence>
<accession>A0A450T7P9</accession>
<feature type="region of interest" description="Disordered" evidence="1">
    <location>
        <begin position="228"/>
        <end position="297"/>
    </location>
</feature>
<reference evidence="4" key="1">
    <citation type="submission" date="2019-02" db="EMBL/GenBank/DDBJ databases">
        <authorList>
            <person name="Gruber-Vodicka R. H."/>
            <person name="Seah K. B. B."/>
        </authorList>
    </citation>
    <scope>NUCLEOTIDE SEQUENCE</scope>
    <source>
        <strain evidence="4">BECK_BZ163</strain>
        <strain evidence="5">BECK_BZ164</strain>
        <strain evidence="3">BECK_BZ165</strain>
    </source>
</reference>
<dbReference type="EMBL" id="CAADEZ010000317">
    <property type="protein sequence ID" value="VFJ62860.1"/>
    <property type="molecule type" value="Genomic_DNA"/>
</dbReference>
<sequence length="297" mass="33114">MPSGITKKDVWQIAETLVQKDEMPTIVNVRSQLGGGNPHTIASHLASWREEHMKEEMLFYTERELFMATQREMEQERVGLMGEIERLDAEIEKARKEPSTATHDLAVEKKAHERTKTQIKDYQQRLKEAQGNAEKLAEQNRTLQAEAAALKERSTHAKQLKAQVEKLQGELADLAKAKTTGKESELQGDARKLAQHNQALQVEIATLKERAAHVEALKAQVEKLQGELASLARSKETEKEDKPSEPQDTTSTGGAKQEVPKEAPGAQKKTLAQESQKPSSPPPRAPQGSEKPETVRK</sequence>
<proteinExistence type="predicted"/>
<organism evidence="4">
    <name type="scientific">Candidatus Kentrum sp. FM</name>
    <dbReference type="NCBI Taxonomy" id="2126340"/>
    <lineage>
        <taxon>Bacteria</taxon>
        <taxon>Pseudomonadati</taxon>
        <taxon>Pseudomonadota</taxon>
        <taxon>Gammaproteobacteria</taxon>
        <taxon>Candidatus Kentrum</taxon>
    </lineage>
</organism>
<evidence type="ECO:0000256" key="1">
    <source>
        <dbReference type="SAM" id="MobiDB-lite"/>
    </source>
</evidence>
<feature type="compositionally biased region" description="Basic and acidic residues" evidence="1">
    <location>
        <begin position="233"/>
        <end position="245"/>
    </location>
</feature>
<dbReference type="EMBL" id="CAADFL010000308">
    <property type="protein sequence ID" value="VFK14129.1"/>
    <property type="molecule type" value="Genomic_DNA"/>
</dbReference>
<protein>
    <submittedName>
        <fullName evidence="4">Replication region DNA-binding N-term</fullName>
    </submittedName>
</protein>
<name>A0A450T7P9_9GAMM</name>
<dbReference type="AlphaFoldDB" id="A0A450T7P9"/>
<feature type="domain" description="KfrA N-terminal DNA-binding" evidence="2">
    <location>
        <begin position="6"/>
        <end position="139"/>
    </location>
</feature>
<dbReference type="EMBL" id="CAADFA010000305">
    <property type="protein sequence ID" value="VFJ62019.1"/>
    <property type="molecule type" value="Genomic_DNA"/>
</dbReference>
<dbReference type="GO" id="GO:0003677">
    <property type="term" value="F:DNA binding"/>
    <property type="evidence" value="ECO:0007669"/>
    <property type="project" value="UniProtKB-KW"/>
</dbReference>